<accession>A0ABV1P2U5</accession>
<evidence type="ECO:0000313" key="3">
    <source>
        <dbReference type="Proteomes" id="UP001482520"/>
    </source>
</evidence>
<sequence length="105" mass="11670">MTAIKSGLPSTSAALVEVTRTSFAEEGIQERSHLQAALRDHIDLIDHDLHVIAEEFGDFEGANRRIDLLCIDKNCKLVVVELKRTVDGGGTWSSKPSVTRRWSRP</sequence>
<name>A0ABV1P2U5_9ACTN</name>
<evidence type="ECO:0000259" key="1">
    <source>
        <dbReference type="Pfam" id="PF01939"/>
    </source>
</evidence>
<keyword evidence="2" id="KW-0378">Hydrolase</keyword>
<dbReference type="Pfam" id="PF01939">
    <property type="entry name" value="NucS_C"/>
    <property type="match status" value="1"/>
</dbReference>
<dbReference type="Proteomes" id="UP001482520">
    <property type="component" value="Unassembled WGS sequence"/>
</dbReference>
<dbReference type="Gene3D" id="3.40.1350.10">
    <property type="match status" value="1"/>
</dbReference>
<gene>
    <name evidence="2" type="ORF">V6R90_17520</name>
</gene>
<reference evidence="2 3" key="1">
    <citation type="submission" date="2024-02" db="EMBL/GenBank/DDBJ databases">
        <title>Full genome sequence of Nocardioides kribbensis.</title>
        <authorList>
            <person name="Poletto B.L."/>
            <person name="Silva G."/>
            <person name="Galante D."/>
            <person name="Campos K.R."/>
            <person name="Santos M.B.N."/>
            <person name="Sacchi C.T."/>
        </authorList>
    </citation>
    <scope>NUCLEOTIDE SEQUENCE [LARGE SCALE GENOMIC DNA]</scope>
    <source>
        <strain evidence="2 3">O4R</strain>
    </source>
</reference>
<organism evidence="2 3">
    <name type="scientific">Nocardioides kribbensis</name>
    <dbReference type="NCBI Taxonomy" id="305517"/>
    <lineage>
        <taxon>Bacteria</taxon>
        <taxon>Bacillati</taxon>
        <taxon>Actinomycetota</taxon>
        <taxon>Actinomycetes</taxon>
        <taxon>Propionibacteriales</taxon>
        <taxon>Nocardioidaceae</taxon>
        <taxon>Nocardioides</taxon>
    </lineage>
</organism>
<dbReference type="EMBL" id="JBEGDP010000028">
    <property type="protein sequence ID" value="MEQ7849082.1"/>
    <property type="molecule type" value="Genomic_DNA"/>
</dbReference>
<dbReference type="InterPro" id="IPR048301">
    <property type="entry name" value="NucS_C"/>
</dbReference>
<feature type="domain" description="Endonuclease NucS C-terminal" evidence="1">
    <location>
        <begin position="32"/>
        <end position="85"/>
    </location>
</feature>
<dbReference type="RefSeq" id="WP_349805430.1">
    <property type="nucleotide sequence ID" value="NZ_JBEGDP010000028.1"/>
</dbReference>
<evidence type="ECO:0000313" key="2">
    <source>
        <dbReference type="EMBL" id="MEQ7849082.1"/>
    </source>
</evidence>
<comment type="caution">
    <text evidence="2">The sequence shown here is derived from an EMBL/GenBank/DDBJ whole genome shotgun (WGS) entry which is preliminary data.</text>
</comment>
<dbReference type="GO" id="GO:0004519">
    <property type="term" value="F:endonuclease activity"/>
    <property type="evidence" value="ECO:0007669"/>
    <property type="project" value="UniProtKB-KW"/>
</dbReference>
<dbReference type="InterPro" id="IPR011856">
    <property type="entry name" value="tRNA_endonuc-like_dom_sf"/>
</dbReference>
<keyword evidence="2" id="KW-0255">Endonuclease</keyword>
<proteinExistence type="predicted"/>
<protein>
    <submittedName>
        <fullName evidence="2">Endonuclease NucS domain-containing protein</fullName>
    </submittedName>
</protein>
<keyword evidence="2" id="KW-0540">Nuclease</keyword>
<keyword evidence="3" id="KW-1185">Reference proteome</keyword>